<dbReference type="GO" id="GO:0004519">
    <property type="term" value="F:endonuclease activity"/>
    <property type="evidence" value="ECO:0007669"/>
    <property type="project" value="UniProtKB-KW"/>
</dbReference>
<gene>
    <name evidence="8" type="primary">vsr</name>
    <name evidence="8" type="ORF">BFL36_10045</name>
</gene>
<comment type="caution">
    <text evidence="8">The sequence shown here is derived from an EMBL/GenBank/DDBJ whole genome shotgun (WGS) entry which is preliminary data.</text>
</comment>
<dbReference type="SUPFAM" id="SSF52980">
    <property type="entry name" value="Restriction endonuclease-like"/>
    <property type="match status" value="1"/>
</dbReference>
<accession>A0A251YDZ3</accession>
<keyword evidence="5" id="KW-0234">DNA repair</keyword>
<evidence type="ECO:0000256" key="4">
    <source>
        <dbReference type="ARBA" id="ARBA00022801"/>
    </source>
</evidence>
<proteinExistence type="inferred from homology"/>
<dbReference type="CDD" id="cd00221">
    <property type="entry name" value="Vsr"/>
    <property type="match status" value="1"/>
</dbReference>
<dbReference type="NCBIfam" id="TIGR00632">
    <property type="entry name" value="vsr"/>
    <property type="match status" value="1"/>
</dbReference>
<dbReference type="InterPro" id="IPR004603">
    <property type="entry name" value="DNA_mismatch_endonuc_vsr"/>
</dbReference>
<keyword evidence="1" id="KW-0540">Nuclease</keyword>
<evidence type="ECO:0000256" key="3">
    <source>
        <dbReference type="ARBA" id="ARBA00022763"/>
    </source>
</evidence>
<comment type="similarity">
    <text evidence="6">Belongs to the Vsr family.</text>
</comment>
<dbReference type="GO" id="GO:0016787">
    <property type="term" value="F:hydrolase activity"/>
    <property type="evidence" value="ECO:0007669"/>
    <property type="project" value="UniProtKB-KW"/>
</dbReference>
<evidence type="ECO:0000313" key="9">
    <source>
        <dbReference type="Proteomes" id="UP000195011"/>
    </source>
</evidence>
<keyword evidence="3" id="KW-0227">DNA damage</keyword>
<evidence type="ECO:0000256" key="1">
    <source>
        <dbReference type="ARBA" id="ARBA00022722"/>
    </source>
</evidence>
<protein>
    <submittedName>
        <fullName evidence="8">Very short patch repair protein</fullName>
    </submittedName>
</protein>
<organism evidence="8 9">
    <name type="scientific">Clavibacter michiganensis</name>
    <dbReference type="NCBI Taxonomy" id="28447"/>
    <lineage>
        <taxon>Bacteria</taxon>
        <taxon>Bacillati</taxon>
        <taxon>Actinomycetota</taxon>
        <taxon>Actinomycetes</taxon>
        <taxon>Micrococcales</taxon>
        <taxon>Microbacteriaceae</taxon>
        <taxon>Clavibacter</taxon>
    </lineage>
</organism>
<keyword evidence="4" id="KW-0378">Hydrolase</keyword>
<dbReference type="EMBL" id="MDJY01000045">
    <property type="protein sequence ID" value="OUE22426.1"/>
    <property type="molecule type" value="Genomic_DNA"/>
</dbReference>
<feature type="region of interest" description="Disordered" evidence="7">
    <location>
        <begin position="110"/>
        <end position="129"/>
    </location>
</feature>
<dbReference type="Pfam" id="PF03852">
    <property type="entry name" value="Vsr"/>
    <property type="match status" value="1"/>
</dbReference>
<sequence length="129" mass="14681">MRRILHARGLRYRVDLRVVRESRSRADIAFTRQRVAVFIDGCFWHSCPVHLHLPKANADYWIPKLSRNVERDAEVTAVLRGLGWTVLRFWEHQPAWETADQIIAAVEAARPSAPGTGVSPEGRRGDASQ</sequence>
<evidence type="ECO:0000256" key="2">
    <source>
        <dbReference type="ARBA" id="ARBA00022759"/>
    </source>
</evidence>
<dbReference type="InterPro" id="IPR011335">
    <property type="entry name" value="Restrct_endonuc-II-like"/>
</dbReference>
<keyword evidence="2" id="KW-0255">Endonuclease</keyword>
<dbReference type="GO" id="GO:0006298">
    <property type="term" value="P:mismatch repair"/>
    <property type="evidence" value="ECO:0007669"/>
    <property type="project" value="InterPro"/>
</dbReference>
<evidence type="ECO:0000256" key="5">
    <source>
        <dbReference type="ARBA" id="ARBA00023204"/>
    </source>
</evidence>
<dbReference type="AlphaFoldDB" id="A0A251YDZ3"/>
<reference evidence="8 9" key="1">
    <citation type="submission" date="2016-08" db="EMBL/GenBank/DDBJ databases">
        <title>Genome sequence of Clavibacter michiganensis spp strain CFBP8017.</title>
        <authorList>
            <person name="Thapa S.P."/>
            <person name="Coaker G."/>
            <person name="Jacques M.-A."/>
        </authorList>
    </citation>
    <scope>NUCLEOTIDE SEQUENCE [LARGE SCALE GENOMIC DNA]</scope>
    <source>
        <strain evidence="8">CFBP8017</strain>
    </source>
</reference>
<evidence type="ECO:0000256" key="7">
    <source>
        <dbReference type="SAM" id="MobiDB-lite"/>
    </source>
</evidence>
<name>A0A251YDZ3_9MICO</name>
<evidence type="ECO:0000313" key="8">
    <source>
        <dbReference type="EMBL" id="OUE22426.1"/>
    </source>
</evidence>
<dbReference type="Gene3D" id="3.40.960.10">
    <property type="entry name" value="VSR Endonuclease"/>
    <property type="match status" value="1"/>
</dbReference>
<evidence type="ECO:0000256" key="6">
    <source>
        <dbReference type="ARBA" id="ARBA00029466"/>
    </source>
</evidence>
<dbReference type="Proteomes" id="UP000195011">
    <property type="component" value="Unassembled WGS sequence"/>
</dbReference>